<accession>A0A8H4NR51</accession>
<name>A0A8H4NR51_9HYPO</name>
<dbReference type="Proteomes" id="UP000536711">
    <property type="component" value="Unassembled WGS sequence"/>
</dbReference>
<evidence type="ECO:0000256" key="1">
    <source>
        <dbReference type="SAM" id="MobiDB-lite"/>
    </source>
</evidence>
<evidence type="ECO:0000313" key="2">
    <source>
        <dbReference type="EMBL" id="KAF4444600.1"/>
    </source>
</evidence>
<proteinExistence type="predicted"/>
<protein>
    <submittedName>
        <fullName evidence="2">Interferon-induced 6-16</fullName>
    </submittedName>
</protein>
<dbReference type="AlphaFoldDB" id="A0A8H4NR51"/>
<dbReference type="OrthoDB" id="5106545at2759"/>
<keyword evidence="3" id="KW-1185">Reference proteome</keyword>
<reference evidence="2 3" key="1">
    <citation type="submission" date="2020-01" db="EMBL/GenBank/DDBJ databases">
        <title>Identification and distribution of gene clusters putatively required for synthesis of sphingolipid metabolism inhibitors in phylogenetically diverse species of the filamentous fungus Fusarium.</title>
        <authorList>
            <person name="Kim H.-S."/>
            <person name="Busman M."/>
            <person name="Brown D.W."/>
            <person name="Divon H."/>
            <person name="Uhlig S."/>
            <person name="Proctor R.H."/>
        </authorList>
    </citation>
    <scope>NUCLEOTIDE SEQUENCE [LARGE SCALE GENOMIC DNA]</scope>
    <source>
        <strain evidence="2 3">NRRL 13308</strain>
    </source>
</reference>
<sequence length="136" mass="13303">MVATGAVLIVAPAIVVGPALVATGFGARLPLVSGIQSGIGSVVAGSAFATLQSAGAGGAGLAVVNGVAQGAGAVFAATGLDTKLKIKVKFKGQGDGHSANGDQEETDGTHEGNDAEEMVSKSKKNSLCEVYGFKKC</sequence>
<feature type="region of interest" description="Disordered" evidence="1">
    <location>
        <begin position="91"/>
        <end position="121"/>
    </location>
</feature>
<organism evidence="2 3">
    <name type="scientific">Fusarium acutatum</name>
    <dbReference type="NCBI Taxonomy" id="78861"/>
    <lineage>
        <taxon>Eukaryota</taxon>
        <taxon>Fungi</taxon>
        <taxon>Dikarya</taxon>
        <taxon>Ascomycota</taxon>
        <taxon>Pezizomycotina</taxon>
        <taxon>Sordariomycetes</taxon>
        <taxon>Hypocreomycetidae</taxon>
        <taxon>Hypocreales</taxon>
        <taxon>Nectriaceae</taxon>
        <taxon>Fusarium</taxon>
        <taxon>Fusarium fujikuroi species complex</taxon>
    </lineage>
</organism>
<dbReference type="EMBL" id="JAADJF010000012">
    <property type="protein sequence ID" value="KAF4444600.1"/>
    <property type="molecule type" value="Genomic_DNA"/>
</dbReference>
<comment type="caution">
    <text evidence="2">The sequence shown here is derived from an EMBL/GenBank/DDBJ whole genome shotgun (WGS) entry which is preliminary data.</text>
</comment>
<gene>
    <name evidence="2" type="ORF">FACUT_562</name>
</gene>
<evidence type="ECO:0000313" key="3">
    <source>
        <dbReference type="Proteomes" id="UP000536711"/>
    </source>
</evidence>